<comment type="similarity">
    <text evidence="1">Belongs to the FAH family.</text>
</comment>
<organism evidence="4 5">
    <name type="scientific">Nocardioides eburneus</name>
    <dbReference type="NCBI Taxonomy" id="3231482"/>
    <lineage>
        <taxon>Bacteria</taxon>
        <taxon>Bacillati</taxon>
        <taxon>Actinomycetota</taxon>
        <taxon>Actinomycetes</taxon>
        <taxon>Propionibacteriales</taxon>
        <taxon>Nocardioidaceae</taxon>
        <taxon>Nocardioides</taxon>
    </lineage>
</organism>
<evidence type="ECO:0000313" key="4">
    <source>
        <dbReference type="EMBL" id="MEX0426126.1"/>
    </source>
</evidence>
<keyword evidence="4" id="KW-0378">Hydrolase</keyword>
<dbReference type="InterPro" id="IPR051121">
    <property type="entry name" value="FAH"/>
</dbReference>
<dbReference type="PANTHER" id="PTHR42796">
    <property type="entry name" value="FUMARYLACETOACETATE HYDROLASE DOMAIN-CONTAINING PROTEIN 2A-RELATED"/>
    <property type="match status" value="1"/>
</dbReference>
<dbReference type="PANTHER" id="PTHR42796:SF4">
    <property type="entry name" value="FUMARYLACETOACETATE HYDROLASE DOMAIN-CONTAINING PROTEIN 2A"/>
    <property type="match status" value="1"/>
</dbReference>
<dbReference type="InterPro" id="IPR011234">
    <property type="entry name" value="Fumarylacetoacetase-like_C"/>
</dbReference>
<dbReference type="RefSeq" id="WP_367990777.1">
    <property type="nucleotide sequence ID" value="NZ_JBFPJR010000001.1"/>
</dbReference>
<dbReference type="Pfam" id="PF01557">
    <property type="entry name" value="FAA_hydrolase"/>
    <property type="match status" value="1"/>
</dbReference>
<dbReference type="Gene3D" id="3.90.850.10">
    <property type="entry name" value="Fumarylacetoacetase-like, C-terminal domain"/>
    <property type="match status" value="1"/>
</dbReference>
<dbReference type="Proteomes" id="UP001556631">
    <property type="component" value="Unassembled WGS sequence"/>
</dbReference>
<accession>A0ABV3ST63</accession>
<evidence type="ECO:0000256" key="1">
    <source>
        <dbReference type="ARBA" id="ARBA00010211"/>
    </source>
</evidence>
<proteinExistence type="inferred from homology"/>
<evidence type="ECO:0000313" key="5">
    <source>
        <dbReference type="Proteomes" id="UP001556631"/>
    </source>
</evidence>
<dbReference type="GO" id="GO:0016787">
    <property type="term" value="F:hydrolase activity"/>
    <property type="evidence" value="ECO:0007669"/>
    <property type="project" value="UniProtKB-KW"/>
</dbReference>
<comment type="caution">
    <text evidence="4">The sequence shown here is derived from an EMBL/GenBank/DDBJ whole genome shotgun (WGS) entry which is preliminary data.</text>
</comment>
<sequence length="280" mass="30018">MTKLATIRLTDANAAEGTRAVKLENDRLVDLGYADLGAYLAAGSPAAPADAATYPVEGADFAPVVPNPSKVVCVGLNYKSHIEEMGRDLPEYPVLFAKFADTLAGANDDIVKPAETEQFDWECELTIVVGKTVRHASAEEAADAIAGFTAANDYSVRDWQFRTREWLQGKMWDSSTPVGPYVVTPDELPGGVRPELDTKLTVDGVVKQTANTSDLLFDPVHLVEYVSTIVTLRPGDLILTGTNGGVGHARKPQEFLWGGETVEITIDGIGTLTNAIVKDA</sequence>
<dbReference type="InterPro" id="IPR036663">
    <property type="entry name" value="Fumarylacetoacetase_C_sf"/>
</dbReference>
<evidence type="ECO:0000256" key="2">
    <source>
        <dbReference type="ARBA" id="ARBA00022723"/>
    </source>
</evidence>
<protein>
    <submittedName>
        <fullName evidence="4">Fumarylacetoacetate hydrolase family protein</fullName>
    </submittedName>
</protein>
<keyword evidence="2" id="KW-0479">Metal-binding</keyword>
<dbReference type="EMBL" id="JBFPJR010000001">
    <property type="protein sequence ID" value="MEX0426126.1"/>
    <property type="molecule type" value="Genomic_DNA"/>
</dbReference>
<reference evidence="4 5" key="1">
    <citation type="submission" date="2024-07" db="EMBL/GenBank/DDBJ databases">
        <authorList>
            <person name="Lee S."/>
            <person name="Kang M."/>
        </authorList>
    </citation>
    <scope>NUCLEOTIDE SEQUENCE [LARGE SCALE GENOMIC DNA]</scope>
    <source>
        <strain evidence="4 5">DS6</strain>
    </source>
</reference>
<dbReference type="SUPFAM" id="SSF56529">
    <property type="entry name" value="FAH"/>
    <property type="match status" value="1"/>
</dbReference>
<evidence type="ECO:0000259" key="3">
    <source>
        <dbReference type="Pfam" id="PF01557"/>
    </source>
</evidence>
<name>A0ABV3ST63_9ACTN</name>
<keyword evidence="5" id="KW-1185">Reference proteome</keyword>
<gene>
    <name evidence="4" type="ORF">AB3X52_00725</name>
</gene>
<feature type="domain" description="Fumarylacetoacetase-like C-terminal" evidence="3">
    <location>
        <begin position="70"/>
        <end position="277"/>
    </location>
</feature>